<reference evidence="1" key="1">
    <citation type="journal article" date="2023" name="G3 (Bethesda)">
        <title>Whole genome assembly and annotation of the endangered Caribbean coral Acropora cervicornis.</title>
        <authorList>
            <person name="Selwyn J.D."/>
            <person name="Vollmer S.V."/>
        </authorList>
    </citation>
    <scope>NUCLEOTIDE SEQUENCE</scope>
    <source>
        <strain evidence="1">K2</strain>
    </source>
</reference>
<sequence length="188" mass="21178">MQLSEIDVIVYKPHSIRSADSSKANANKASLLKIMKTAGWGSVVTFARFYDKEIDTSQAFPYTVLTRKVLWDIPWHLEKCVGNGANKPDISELDKVNKEWLIIEGTVCLPGTIPARTMFKRDKYADLGIGVKSLYSGHKGSSIEVIFYFLAAYSTHLENELTKNLQDTGVESKTIQKSQKWIINFSEL</sequence>
<dbReference type="Proteomes" id="UP001249851">
    <property type="component" value="Unassembled WGS sequence"/>
</dbReference>
<protein>
    <submittedName>
        <fullName evidence="1">Uncharacterized protein</fullName>
    </submittedName>
</protein>
<gene>
    <name evidence="1" type="ORF">P5673_020795</name>
</gene>
<dbReference type="AlphaFoldDB" id="A0AAD9Q926"/>
<name>A0AAD9Q926_ACRCE</name>
<reference evidence="1" key="2">
    <citation type="journal article" date="2023" name="Science">
        <title>Genomic signatures of disease resistance in endangered staghorn corals.</title>
        <authorList>
            <person name="Vollmer S.V."/>
            <person name="Selwyn J.D."/>
            <person name="Despard B.A."/>
            <person name="Roesel C.L."/>
        </authorList>
    </citation>
    <scope>NUCLEOTIDE SEQUENCE</scope>
    <source>
        <strain evidence="1">K2</strain>
    </source>
</reference>
<dbReference type="EMBL" id="JARQWQ010000052">
    <property type="protein sequence ID" value="KAK2556965.1"/>
    <property type="molecule type" value="Genomic_DNA"/>
</dbReference>
<evidence type="ECO:0000313" key="1">
    <source>
        <dbReference type="EMBL" id="KAK2556965.1"/>
    </source>
</evidence>
<keyword evidence="2" id="KW-1185">Reference proteome</keyword>
<proteinExistence type="predicted"/>
<comment type="caution">
    <text evidence="1">The sequence shown here is derived from an EMBL/GenBank/DDBJ whole genome shotgun (WGS) entry which is preliminary data.</text>
</comment>
<organism evidence="1 2">
    <name type="scientific">Acropora cervicornis</name>
    <name type="common">Staghorn coral</name>
    <dbReference type="NCBI Taxonomy" id="6130"/>
    <lineage>
        <taxon>Eukaryota</taxon>
        <taxon>Metazoa</taxon>
        <taxon>Cnidaria</taxon>
        <taxon>Anthozoa</taxon>
        <taxon>Hexacorallia</taxon>
        <taxon>Scleractinia</taxon>
        <taxon>Astrocoeniina</taxon>
        <taxon>Acroporidae</taxon>
        <taxon>Acropora</taxon>
    </lineage>
</organism>
<evidence type="ECO:0000313" key="2">
    <source>
        <dbReference type="Proteomes" id="UP001249851"/>
    </source>
</evidence>
<accession>A0AAD9Q926</accession>